<feature type="binding site" evidence="20">
    <location>
        <position position="52"/>
    </location>
    <ligand>
        <name>substrate</name>
    </ligand>
</feature>
<dbReference type="EC" id="4.2.1.51" evidence="7"/>
<dbReference type="OrthoDB" id="9802281at2"/>
<feature type="binding site" evidence="20">
    <location>
        <position position="39"/>
    </location>
    <ligand>
        <name>substrate</name>
    </ligand>
</feature>
<dbReference type="EMBL" id="CP034894">
    <property type="protein sequence ID" value="QCI17207.1"/>
    <property type="molecule type" value="Genomic_DNA"/>
</dbReference>
<dbReference type="RefSeq" id="WP_158340140.1">
    <property type="nucleotide sequence ID" value="NZ_CP034894.1"/>
</dbReference>
<evidence type="ECO:0000256" key="3">
    <source>
        <dbReference type="ARBA" id="ARBA00004496"/>
    </source>
</evidence>
<dbReference type="Pfam" id="PF01817">
    <property type="entry name" value="CM_2"/>
    <property type="match status" value="1"/>
</dbReference>
<feature type="binding site" evidence="20">
    <location>
        <position position="48"/>
    </location>
    <ligand>
        <name>substrate</name>
    </ligand>
</feature>
<evidence type="ECO:0000256" key="14">
    <source>
        <dbReference type="ARBA" id="ARBA00023235"/>
    </source>
</evidence>
<dbReference type="Pfam" id="PF00800">
    <property type="entry name" value="PDT"/>
    <property type="match status" value="1"/>
</dbReference>
<feature type="domain" description="Prephenate dehydratase" evidence="23">
    <location>
        <begin position="105"/>
        <end position="285"/>
    </location>
</feature>
<organism evidence="24 25">
    <name type="scientific">Buchnera aphidicola</name>
    <name type="common">Aphis helianthi</name>
    <dbReference type="NCBI Taxonomy" id="2315802"/>
    <lineage>
        <taxon>Bacteria</taxon>
        <taxon>Pseudomonadati</taxon>
        <taxon>Pseudomonadota</taxon>
        <taxon>Gammaproteobacteria</taxon>
        <taxon>Enterobacterales</taxon>
        <taxon>Erwiniaceae</taxon>
        <taxon>Buchnera</taxon>
    </lineage>
</organism>
<keyword evidence="12" id="KW-0057">Aromatic amino acid biosynthesis</keyword>
<comment type="subcellular location">
    <subcellularLocation>
        <location evidence="3">Cytoplasm</location>
    </subcellularLocation>
</comment>
<comment type="function">
    <text evidence="2">Catalyzes the Claisen rearrangement of chorismate to prephenate and the decarboxylation/dehydration of prephenate to phenylpyruvate.</text>
</comment>
<evidence type="ECO:0000256" key="6">
    <source>
        <dbReference type="ARBA" id="ARBA00012404"/>
    </source>
</evidence>
<dbReference type="InterPro" id="IPR036263">
    <property type="entry name" value="Chorismate_II_sf"/>
</dbReference>
<evidence type="ECO:0000256" key="15">
    <source>
        <dbReference type="ARBA" id="ARBA00023239"/>
    </source>
</evidence>
<protein>
    <recommendedName>
        <fullName evidence="8">Bifunctional chorismate mutase/prephenate dehydratase</fullName>
        <ecNumber evidence="7">4.2.1.51</ecNumber>
        <ecNumber evidence="6">5.4.99.5</ecNumber>
    </recommendedName>
    <alternativeName>
        <fullName evidence="18">Chorismate mutase-prephenate dehydratase</fullName>
    </alternativeName>
    <alternativeName>
        <fullName evidence="17">p-protein</fullName>
    </alternativeName>
</protein>
<dbReference type="PIRSF" id="PIRSF001500">
    <property type="entry name" value="Chor_mut_pdt_Ppr"/>
    <property type="match status" value="1"/>
</dbReference>
<keyword evidence="13" id="KW-0584">Phenylalanine biosynthesis</keyword>
<evidence type="ECO:0000256" key="19">
    <source>
        <dbReference type="ARBA" id="ARBA00047848"/>
    </source>
</evidence>
<feature type="binding site" evidence="20">
    <location>
        <position position="88"/>
    </location>
    <ligand>
        <name>substrate</name>
    </ligand>
</feature>
<evidence type="ECO:0000313" key="24">
    <source>
        <dbReference type="EMBL" id="QCI17207.1"/>
    </source>
</evidence>
<dbReference type="PANTHER" id="PTHR21022:SF19">
    <property type="entry name" value="PREPHENATE DEHYDRATASE-RELATED"/>
    <property type="match status" value="1"/>
</dbReference>
<sequence length="381" mass="43950">MLSKNDLLNFRNEINNIDKEIVTLLAKRKKLVLNIAQSKIQNNQPIRDKDREKNLLAELINIGKKENLNPDYIIRLFQLIIEESIIIQKTLLKKLQNNKNINKTIFSFLGSKGSYSHIAASKYAKKKLKIFVEKECFNFKEVVQSVENSKSHYAILPIENSCSGPINEIFNILKNTNLFIVGEIKIHINHCLLAIKNVELNAIKKIYSHSQPFKQCSKFVNQFPHWKIEYTNSTTDAIKKVIKNNKTTNAVLGSDIGNKLYGLKILSENISNKKNNITRFICLSKIPVKILLNIPVKTTIIFTLEKTSKKLDEIISMLKQKKIIIKLLTFYNTKSQEKIFYLDIKENLSSNIIQDVITKIQKITNFIKILGCYPIENKKLD</sequence>
<comment type="pathway">
    <text evidence="4">Amino-acid biosynthesis; L-phenylalanine biosynthesis; phenylpyruvate from prephenate: step 1/1.</text>
</comment>
<evidence type="ECO:0000259" key="22">
    <source>
        <dbReference type="PROSITE" id="PS51168"/>
    </source>
</evidence>
<dbReference type="InterPro" id="IPR010952">
    <property type="entry name" value="CM_P_1"/>
</dbReference>
<dbReference type="FunFam" id="3.40.190.10:FF:000034">
    <property type="entry name" value="Chorismate mutase/prephenate dehydratase"/>
    <property type="match status" value="1"/>
</dbReference>
<dbReference type="AlphaFoldDB" id="A0A4D6XQG2"/>
<evidence type="ECO:0000256" key="4">
    <source>
        <dbReference type="ARBA" id="ARBA00004741"/>
    </source>
</evidence>
<evidence type="ECO:0000256" key="7">
    <source>
        <dbReference type="ARBA" id="ARBA00013147"/>
    </source>
</evidence>
<keyword evidence="11" id="KW-0028">Amino-acid biosynthesis</keyword>
<comment type="catalytic activity">
    <reaction evidence="19">
        <text>prephenate + H(+) = 3-phenylpyruvate + CO2 + H2O</text>
        <dbReference type="Rhea" id="RHEA:21648"/>
        <dbReference type="ChEBI" id="CHEBI:15377"/>
        <dbReference type="ChEBI" id="CHEBI:15378"/>
        <dbReference type="ChEBI" id="CHEBI:16526"/>
        <dbReference type="ChEBI" id="CHEBI:18005"/>
        <dbReference type="ChEBI" id="CHEBI:29934"/>
        <dbReference type="EC" id="4.2.1.51"/>
    </reaction>
</comment>
<comment type="catalytic activity">
    <reaction evidence="1">
        <text>chorismate = prephenate</text>
        <dbReference type="Rhea" id="RHEA:13897"/>
        <dbReference type="ChEBI" id="CHEBI:29748"/>
        <dbReference type="ChEBI" id="CHEBI:29934"/>
        <dbReference type="EC" id="5.4.99.5"/>
    </reaction>
</comment>
<feature type="domain" description="Chorismate mutase" evidence="22">
    <location>
        <begin position="1"/>
        <end position="92"/>
    </location>
</feature>
<feature type="binding site" evidence="20">
    <location>
        <position position="11"/>
    </location>
    <ligand>
        <name>substrate</name>
    </ligand>
</feature>
<evidence type="ECO:0000256" key="9">
    <source>
        <dbReference type="ARBA" id="ARBA00022490"/>
    </source>
</evidence>
<feature type="binding site" evidence="20">
    <location>
        <position position="28"/>
    </location>
    <ligand>
        <name>substrate</name>
    </ligand>
</feature>
<dbReference type="SUPFAM" id="SSF55021">
    <property type="entry name" value="ACT-like"/>
    <property type="match status" value="1"/>
</dbReference>
<evidence type="ECO:0000256" key="16">
    <source>
        <dbReference type="ARBA" id="ARBA00023268"/>
    </source>
</evidence>
<dbReference type="Gene3D" id="3.30.70.260">
    <property type="match status" value="1"/>
</dbReference>
<dbReference type="InterPro" id="IPR045865">
    <property type="entry name" value="ACT-like_dom_sf"/>
</dbReference>
<feature type="site" description="Essential for prephenate dehydratase activity" evidence="21">
    <location>
        <position position="278"/>
    </location>
</feature>
<dbReference type="CDD" id="cd13631">
    <property type="entry name" value="PBP2_Ct-PDT_like"/>
    <property type="match status" value="1"/>
</dbReference>
<dbReference type="PANTHER" id="PTHR21022">
    <property type="entry name" value="PREPHENATE DEHYDRATASE P PROTEIN"/>
    <property type="match status" value="1"/>
</dbReference>
<dbReference type="GO" id="GO:0009094">
    <property type="term" value="P:L-phenylalanine biosynthetic process"/>
    <property type="evidence" value="ECO:0007669"/>
    <property type="project" value="UniProtKB-UniPathway"/>
</dbReference>
<dbReference type="Gene3D" id="3.40.190.10">
    <property type="entry name" value="Periplasmic binding protein-like II"/>
    <property type="match status" value="2"/>
</dbReference>
<keyword evidence="15" id="KW-0456">Lyase</keyword>
<dbReference type="SUPFAM" id="SSF48600">
    <property type="entry name" value="Chorismate mutase II"/>
    <property type="match status" value="1"/>
</dbReference>
<dbReference type="GO" id="GO:0004106">
    <property type="term" value="F:chorismate mutase activity"/>
    <property type="evidence" value="ECO:0007669"/>
    <property type="project" value="UniProtKB-EC"/>
</dbReference>
<evidence type="ECO:0000256" key="5">
    <source>
        <dbReference type="ARBA" id="ARBA00004817"/>
    </source>
</evidence>
<dbReference type="PROSITE" id="PS00857">
    <property type="entry name" value="PREPHENATE_DEHYDR_1"/>
    <property type="match status" value="1"/>
</dbReference>
<dbReference type="InterPro" id="IPR008242">
    <property type="entry name" value="Chor_mutase/pphenate_deHydtase"/>
</dbReference>
<keyword evidence="16" id="KW-0511">Multifunctional enzyme</keyword>
<dbReference type="UniPathway" id="UPA00121">
    <property type="reaction ID" value="UER00345"/>
</dbReference>
<dbReference type="PROSITE" id="PS51168">
    <property type="entry name" value="CHORISMATE_MUT_2"/>
    <property type="match status" value="1"/>
</dbReference>
<dbReference type="Proteomes" id="UP000298759">
    <property type="component" value="Chromosome"/>
</dbReference>
<evidence type="ECO:0000256" key="8">
    <source>
        <dbReference type="ARBA" id="ARBA00014401"/>
    </source>
</evidence>
<dbReference type="GO" id="GO:0046417">
    <property type="term" value="P:chorismate metabolic process"/>
    <property type="evidence" value="ECO:0007669"/>
    <property type="project" value="InterPro"/>
</dbReference>
<evidence type="ECO:0000256" key="17">
    <source>
        <dbReference type="ARBA" id="ARBA00031175"/>
    </source>
</evidence>
<dbReference type="SUPFAM" id="SSF53850">
    <property type="entry name" value="Periplasmic binding protein-like II"/>
    <property type="match status" value="1"/>
</dbReference>
<evidence type="ECO:0000256" key="13">
    <source>
        <dbReference type="ARBA" id="ARBA00023222"/>
    </source>
</evidence>
<accession>A0A4D6XQG2</accession>
<dbReference type="InterPro" id="IPR018528">
    <property type="entry name" value="Preph_deHydtase_CS"/>
</dbReference>
<gene>
    <name evidence="24" type="ORF">D9V62_01980</name>
</gene>
<evidence type="ECO:0000259" key="23">
    <source>
        <dbReference type="PROSITE" id="PS51171"/>
    </source>
</evidence>
<dbReference type="InterPro" id="IPR002701">
    <property type="entry name" value="CM_II_prokaryot"/>
</dbReference>
<evidence type="ECO:0000313" key="25">
    <source>
        <dbReference type="Proteomes" id="UP000298759"/>
    </source>
</evidence>
<evidence type="ECO:0000256" key="21">
    <source>
        <dbReference type="PIRSR" id="PIRSR001500-2"/>
    </source>
</evidence>
<dbReference type="InterPro" id="IPR001086">
    <property type="entry name" value="Preph_deHydtase"/>
</dbReference>
<evidence type="ECO:0000256" key="20">
    <source>
        <dbReference type="PIRSR" id="PIRSR001500-1"/>
    </source>
</evidence>
<name>A0A4D6XQG2_9GAMM</name>
<dbReference type="Gene3D" id="1.20.59.10">
    <property type="entry name" value="Chorismate mutase"/>
    <property type="match status" value="1"/>
</dbReference>
<dbReference type="GO" id="GO:0004664">
    <property type="term" value="F:prephenate dehydratase activity"/>
    <property type="evidence" value="ECO:0007669"/>
    <property type="project" value="UniProtKB-EC"/>
</dbReference>
<dbReference type="UniPathway" id="UPA00120">
    <property type="reaction ID" value="UER00203"/>
</dbReference>
<evidence type="ECO:0000256" key="1">
    <source>
        <dbReference type="ARBA" id="ARBA00000824"/>
    </source>
</evidence>
<dbReference type="EC" id="5.4.99.5" evidence="6"/>
<comment type="pathway">
    <text evidence="5">Metabolic intermediate biosynthesis; prephenate biosynthesis; prephenate from chorismate: step 1/1.</text>
</comment>
<dbReference type="NCBIfam" id="TIGR01797">
    <property type="entry name" value="CM_P_1"/>
    <property type="match status" value="1"/>
</dbReference>
<keyword evidence="10" id="KW-0021">Allosteric enzyme</keyword>
<dbReference type="SMART" id="SM00830">
    <property type="entry name" value="CM_2"/>
    <property type="match status" value="1"/>
</dbReference>
<evidence type="ECO:0000256" key="10">
    <source>
        <dbReference type="ARBA" id="ARBA00022533"/>
    </source>
</evidence>
<dbReference type="PROSITE" id="PS51171">
    <property type="entry name" value="PREPHENATE_DEHYDR_3"/>
    <property type="match status" value="1"/>
</dbReference>
<proteinExistence type="predicted"/>
<feature type="binding site" evidence="20">
    <location>
        <position position="84"/>
    </location>
    <ligand>
        <name>substrate</name>
    </ligand>
</feature>
<dbReference type="GO" id="GO:0005737">
    <property type="term" value="C:cytoplasm"/>
    <property type="evidence" value="ECO:0007669"/>
    <property type="project" value="UniProtKB-SubCell"/>
</dbReference>
<reference evidence="24 25" key="2">
    <citation type="submission" date="2019-05" db="EMBL/GenBank/DDBJ databases">
        <title>Genome evolution of the obligate endosymbiont Buchnera aphidicola.</title>
        <authorList>
            <person name="Moran N.A."/>
        </authorList>
    </citation>
    <scope>NUCLEOTIDE SEQUENCE [LARGE SCALE GENOMIC DNA]</scope>
    <source>
        <strain evidence="24 25">Ahe</strain>
    </source>
</reference>
<keyword evidence="9" id="KW-0963">Cytoplasm</keyword>
<evidence type="ECO:0000256" key="2">
    <source>
        <dbReference type="ARBA" id="ARBA00002364"/>
    </source>
</evidence>
<evidence type="ECO:0000256" key="11">
    <source>
        <dbReference type="ARBA" id="ARBA00022605"/>
    </source>
</evidence>
<evidence type="ECO:0000256" key="12">
    <source>
        <dbReference type="ARBA" id="ARBA00023141"/>
    </source>
</evidence>
<keyword evidence="14 24" id="KW-0413">Isomerase</keyword>
<reference evidence="24 25" key="1">
    <citation type="submission" date="2018-12" db="EMBL/GenBank/DDBJ databases">
        <authorList>
            <person name="Chong R.A."/>
        </authorList>
    </citation>
    <scope>NUCLEOTIDE SEQUENCE [LARGE SCALE GENOMIC DNA]</scope>
    <source>
        <strain evidence="24 25">Ahe</strain>
    </source>
</reference>
<evidence type="ECO:0000256" key="18">
    <source>
        <dbReference type="ARBA" id="ARBA00031520"/>
    </source>
</evidence>
<dbReference type="InterPro" id="IPR036979">
    <property type="entry name" value="CM_dom_sf"/>
</dbReference>